<evidence type="ECO:0000313" key="2">
    <source>
        <dbReference type="Proteomes" id="UP000774935"/>
    </source>
</evidence>
<dbReference type="InterPro" id="IPR006336">
    <property type="entry name" value="GCS2"/>
</dbReference>
<accession>A0ABS6X9P6</accession>
<dbReference type="Pfam" id="PF04107">
    <property type="entry name" value="GCS2"/>
    <property type="match status" value="1"/>
</dbReference>
<proteinExistence type="predicted"/>
<protein>
    <submittedName>
        <fullName evidence="1">Glutamate--cysteine ligase</fullName>
    </submittedName>
</protein>
<sequence>MASPQPKRTLGLFEGFGVELEYMIVSKKDLLVLPITDKLIYDEVGAYISDVELGEIAWSNELVLHVVELKTQGPVKSLEGLHCKFQEHVQKINQMLEKYDAMLLPTGAHPTMNPDTDTQLWPHEHNAVYEAYNRIFNCKGHGWANLQSTHLNLPFANDEEFAKLHAAIRFVLPILPALSASSPIMDGKVTGMFDSRLEVYRHNQGKIPSITGKVVPEAVFSKKDYEEQILNKMYADVAPYDPEGTLQEEFLNSRGAIARFERNTIEIRLLDIQESPVADLAIVQATVSVIQALIGERWVKLQELMAFDENRLSRILVQVISNGQETILTDQEFLSCFGFECKGNCTAGELWRHLAKECIVLEEQPEVQHALNVILSRGNLAKRILDATKLNPDTKTIEKVYTQLAQCLQKGGVFLPEKPC</sequence>
<dbReference type="InterPro" id="IPR050141">
    <property type="entry name" value="GCL_type2/YbdK_subfam"/>
</dbReference>
<dbReference type="Gene3D" id="3.30.590.20">
    <property type="match status" value="1"/>
</dbReference>
<keyword evidence="1" id="KW-0436">Ligase</keyword>
<dbReference type="GO" id="GO:0016874">
    <property type="term" value="F:ligase activity"/>
    <property type="evidence" value="ECO:0007669"/>
    <property type="project" value="UniProtKB-KW"/>
</dbReference>
<evidence type="ECO:0000313" key="1">
    <source>
        <dbReference type="EMBL" id="MBW3364722.1"/>
    </source>
</evidence>
<dbReference type="RefSeq" id="WP_199109278.1">
    <property type="nucleotide sequence ID" value="NZ_JAHWXQ010000002.1"/>
</dbReference>
<comment type="caution">
    <text evidence="1">The sequence shown here is derived from an EMBL/GenBank/DDBJ whole genome shotgun (WGS) entry which is preliminary data.</text>
</comment>
<name>A0ABS6X9P6_9BACT</name>
<keyword evidence="2" id="KW-1185">Reference proteome</keyword>
<dbReference type="EMBL" id="JAHWXQ010000002">
    <property type="protein sequence ID" value="MBW3364722.1"/>
    <property type="molecule type" value="Genomic_DNA"/>
</dbReference>
<gene>
    <name evidence="1" type="ORF">KYK27_06695</name>
</gene>
<dbReference type="Proteomes" id="UP000774935">
    <property type="component" value="Unassembled WGS sequence"/>
</dbReference>
<dbReference type="PANTHER" id="PTHR36510">
    <property type="entry name" value="GLUTAMATE--CYSTEINE LIGASE 2-RELATED"/>
    <property type="match status" value="1"/>
</dbReference>
<dbReference type="SUPFAM" id="SSF55931">
    <property type="entry name" value="Glutamine synthetase/guanido kinase"/>
    <property type="match status" value="1"/>
</dbReference>
<reference evidence="1 2" key="1">
    <citation type="submission" date="2021-07" db="EMBL/GenBank/DDBJ databases">
        <authorList>
            <person name="Kim M.K."/>
        </authorList>
    </citation>
    <scope>NUCLEOTIDE SEQUENCE [LARGE SCALE GENOMIC DNA]</scope>
    <source>
        <strain evidence="1 2">HLY7-15</strain>
    </source>
</reference>
<dbReference type="PANTHER" id="PTHR36510:SF1">
    <property type="entry name" value="GLUTAMATE--CYSTEINE LIGASE 2-RELATED"/>
    <property type="match status" value="1"/>
</dbReference>
<organism evidence="1 2">
    <name type="scientific">Pontibacter populi</name>
    <dbReference type="NCBI Taxonomy" id="890055"/>
    <lineage>
        <taxon>Bacteria</taxon>
        <taxon>Pseudomonadati</taxon>
        <taxon>Bacteroidota</taxon>
        <taxon>Cytophagia</taxon>
        <taxon>Cytophagales</taxon>
        <taxon>Hymenobacteraceae</taxon>
        <taxon>Pontibacter</taxon>
    </lineage>
</organism>
<dbReference type="InterPro" id="IPR014746">
    <property type="entry name" value="Gln_synth/guanido_kin_cat_dom"/>
</dbReference>